<evidence type="ECO:0000256" key="5">
    <source>
        <dbReference type="ARBA" id="ARBA00022989"/>
    </source>
</evidence>
<organism evidence="10 11">
    <name type="scientific">Prunus dulcis</name>
    <name type="common">Almond</name>
    <name type="synonym">Amygdalus dulcis</name>
    <dbReference type="NCBI Taxonomy" id="3755"/>
    <lineage>
        <taxon>Eukaryota</taxon>
        <taxon>Viridiplantae</taxon>
        <taxon>Streptophyta</taxon>
        <taxon>Embryophyta</taxon>
        <taxon>Tracheophyta</taxon>
        <taxon>Spermatophyta</taxon>
        <taxon>Magnoliopsida</taxon>
        <taxon>eudicotyledons</taxon>
        <taxon>Gunneridae</taxon>
        <taxon>Pentapetalae</taxon>
        <taxon>rosids</taxon>
        <taxon>fabids</taxon>
        <taxon>Rosales</taxon>
        <taxon>Rosaceae</taxon>
        <taxon>Amygdaloideae</taxon>
        <taxon>Amygdaleae</taxon>
        <taxon>Prunus</taxon>
    </lineage>
</organism>
<reference evidence="11" key="1">
    <citation type="journal article" date="2020" name="Plant J.">
        <title>Transposons played a major role in the diversification between the closely related almond and peach genomes: results from the almond genome sequence.</title>
        <authorList>
            <person name="Alioto T."/>
            <person name="Alexiou K.G."/>
            <person name="Bardil A."/>
            <person name="Barteri F."/>
            <person name="Castanera R."/>
            <person name="Cruz F."/>
            <person name="Dhingra A."/>
            <person name="Duval H."/>
            <person name="Fernandez I Marti A."/>
            <person name="Frias L."/>
            <person name="Galan B."/>
            <person name="Garcia J.L."/>
            <person name="Howad W."/>
            <person name="Gomez-Garrido J."/>
            <person name="Gut M."/>
            <person name="Julca I."/>
            <person name="Morata J."/>
            <person name="Puigdomenech P."/>
            <person name="Ribeca P."/>
            <person name="Rubio Cabetas M.J."/>
            <person name="Vlasova A."/>
            <person name="Wirthensohn M."/>
            <person name="Garcia-Mas J."/>
            <person name="Gabaldon T."/>
            <person name="Casacuberta J.M."/>
            <person name="Arus P."/>
        </authorList>
    </citation>
    <scope>NUCLEOTIDE SEQUENCE [LARGE SCALE GENOMIC DNA]</scope>
    <source>
        <strain evidence="11">cv. Texas</strain>
    </source>
</reference>
<evidence type="ECO:0000256" key="8">
    <source>
        <dbReference type="SAM" id="MobiDB-lite"/>
    </source>
</evidence>
<dbReference type="Proteomes" id="UP000327085">
    <property type="component" value="Chromosome 5"/>
</dbReference>
<dbReference type="PANTHER" id="PTHR33203:SF44">
    <property type="entry name" value="OLEOSIN 20.3 KDA"/>
    <property type="match status" value="1"/>
</dbReference>
<feature type="region of interest" description="Disordered" evidence="8">
    <location>
        <begin position="179"/>
        <end position="223"/>
    </location>
</feature>
<dbReference type="GO" id="GO:0010344">
    <property type="term" value="P:seed oilbody biogenesis"/>
    <property type="evidence" value="ECO:0007669"/>
    <property type="project" value="TreeGrafter"/>
</dbReference>
<accession>A0A5E4GEY2</accession>
<dbReference type="GO" id="GO:0019915">
    <property type="term" value="P:lipid storage"/>
    <property type="evidence" value="ECO:0007669"/>
    <property type="project" value="TreeGrafter"/>
</dbReference>
<evidence type="ECO:0000256" key="3">
    <source>
        <dbReference type="ARBA" id="ARBA00022677"/>
    </source>
</evidence>
<evidence type="ECO:0000256" key="7">
    <source>
        <dbReference type="RuleBase" id="RU000540"/>
    </source>
</evidence>
<feature type="compositionally biased region" description="Basic and acidic residues" evidence="8">
    <location>
        <begin position="1"/>
        <end position="10"/>
    </location>
</feature>
<dbReference type="Gramene" id="VVA38385">
    <property type="protein sequence ID" value="VVA38385"/>
    <property type="gene ID" value="Prudul26B024808"/>
</dbReference>
<comment type="similarity">
    <text evidence="2 7">Belongs to the oleosin family.</text>
</comment>
<evidence type="ECO:0000256" key="2">
    <source>
        <dbReference type="ARBA" id="ARBA00010858"/>
    </source>
</evidence>
<evidence type="ECO:0000256" key="1">
    <source>
        <dbReference type="ARBA" id="ARBA00002582"/>
    </source>
</evidence>
<dbReference type="GO" id="GO:0016020">
    <property type="term" value="C:membrane"/>
    <property type="evidence" value="ECO:0007669"/>
    <property type="project" value="UniProtKB-SubCell"/>
</dbReference>
<dbReference type="InParanoid" id="A0A5E4GEY2"/>
<feature type="compositionally biased region" description="Basic and acidic residues" evidence="8">
    <location>
        <begin position="194"/>
        <end position="215"/>
    </location>
</feature>
<proteinExistence type="inferred from homology"/>
<evidence type="ECO:0000256" key="6">
    <source>
        <dbReference type="ARBA" id="ARBA00023136"/>
    </source>
</evidence>
<feature type="transmembrane region" description="Helical" evidence="9">
    <location>
        <begin position="74"/>
        <end position="94"/>
    </location>
</feature>
<feature type="compositionally biased region" description="Low complexity" evidence="8">
    <location>
        <begin position="11"/>
        <end position="36"/>
    </location>
</feature>
<protein>
    <recommendedName>
        <fullName evidence="7">Oleosin</fullName>
    </recommendedName>
</protein>
<gene>
    <name evidence="10" type="ORF">ALMOND_2B024808</name>
</gene>
<dbReference type="GO" id="GO:0012511">
    <property type="term" value="C:monolayer-surrounded lipid storage body"/>
    <property type="evidence" value="ECO:0007669"/>
    <property type="project" value="InterPro"/>
</dbReference>
<evidence type="ECO:0000313" key="11">
    <source>
        <dbReference type="Proteomes" id="UP000327085"/>
    </source>
</evidence>
<dbReference type="Pfam" id="PF01277">
    <property type="entry name" value="Oleosin"/>
    <property type="match status" value="1"/>
</dbReference>
<sequence length="223" mass="24005">MAEQHPRPQEHQGYQTQHQYDQQQQHQGFQYDDQQQPKGFLPQNGPSATHIVAMLTLVPIGGTLLFLSGVTLAGTILGLAVSTPLFVIFSPILVPAALVIGLSVVGILTSGAFGITALSSFSWLARFLRRSRLPEKMGQKVQETTGYLGLKVQETAGYLGQKMQETGGQVGHLLQETGGQVGQKTRETGQNLDKAQDAGRDQEGGRTKEGGRGREGVTVTVEP</sequence>
<name>A0A5E4GEY2_PRUDU</name>
<feature type="transmembrane region" description="Helical" evidence="9">
    <location>
        <begin position="100"/>
        <end position="124"/>
    </location>
</feature>
<keyword evidence="6 9" id="KW-0472">Membrane</keyword>
<dbReference type="AlphaFoldDB" id="A0A5E4GEY2"/>
<feature type="transmembrane region" description="Helical" evidence="9">
    <location>
        <begin position="47"/>
        <end position="67"/>
    </location>
</feature>
<evidence type="ECO:0000313" key="10">
    <source>
        <dbReference type="EMBL" id="VVA38385.1"/>
    </source>
</evidence>
<feature type="region of interest" description="Disordered" evidence="8">
    <location>
        <begin position="1"/>
        <end position="42"/>
    </location>
</feature>
<keyword evidence="5 9" id="KW-1133">Transmembrane helix</keyword>
<dbReference type="PROSITE" id="PS00811">
    <property type="entry name" value="OLEOSINS"/>
    <property type="match status" value="1"/>
</dbReference>
<evidence type="ECO:0000256" key="9">
    <source>
        <dbReference type="SAM" id="Phobius"/>
    </source>
</evidence>
<comment type="subcellular location">
    <subcellularLocation>
        <location evidence="7">Lipid droplet</location>
    </subcellularLocation>
    <subcellularLocation>
        <location evidence="7">Membrane</location>
        <topology evidence="7">Multi-pass membrane protein</topology>
    </subcellularLocation>
</comment>
<comment type="function">
    <text evidence="1">May have a structural role to stabilize the lipid body during desiccation of the seed by preventing coalescence of the oil. Probably interacts with both lipid and phospholipid moieties of lipid bodies. May also provide recognition signals for specific lipase anchorage in lipolysis during seedling growth.</text>
</comment>
<keyword evidence="3 7" id="KW-0551">Lipid droplet</keyword>
<dbReference type="OMA" id="SWMINYM"/>
<keyword evidence="4 9" id="KW-0812">Transmembrane</keyword>
<dbReference type="EMBL" id="CABIKO010000638">
    <property type="protein sequence ID" value="VVA38385.1"/>
    <property type="molecule type" value="Genomic_DNA"/>
</dbReference>
<dbReference type="GO" id="GO:0050826">
    <property type="term" value="P:response to freezing"/>
    <property type="evidence" value="ECO:0007669"/>
    <property type="project" value="TreeGrafter"/>
</dbReference>
<evidence type="ECO:0000256" key="4">
    <source>
        <dbReference type="ARBA" id="ARBA00022692"/>
    </source>
</evidence>
<dbReference type="InterPro" id="IPR000136">
    <property type="entry name" value="Oleosin"/>
</dbReference>
<dbReference type="PANTHER" id="PTHR33203">
    <property type="entry name" value="OLEOSIN"/>
    <property type="match status" value="1"/>
</dbReference>